<dbReference type="OrthoDB" id="423498at2759"/>
<feature type="region of interest" description="Disordered" evidence="1">
    <location>
        <begin position="83"/>
        <end position="130"/>
    </location>
</feature>
<evidence type="ECO:0000256" key="1">
    <source>
        <dbReference type="SAM" id="MobiDB-lite"/>
    </source>
</evidence>
<evidence type="ECO:0000313" key="3">
    <source>
        <dbReference type="Proteomes" id="UP000237481"/>
    </source>
</evidence>
<organism evidence="2 3">
    <name type="scientific">Tolypocladium paradoxum</name>
    <dbReference type="NCBI Taxonomy" id="94208"/>
    <lineage>
        <taxon>Eukaryota</taxon>
        <taxon>Fungi</taxon>
        <taxon>Dikarya</taxon>
        <taxon>Ascomycota</taxon>
        <taxon>Pezizomycotina</taxon>
        <taxon>Sordariomycetes</taxon>
        <taxon>Hypocreomycetidae</taxon>
        <taxon>Hypocreales</taxon>
        <taxon>Ophiocordycipitaceae</taxon>
        <taxon>Tolypocladium</taxon>
    </lineage>
</organism>
<keyword evidence="3" id="KW-1185">Reference proteome</keyword>
<dbReference type="AlphaFoldDB" id="A0A2S4L5C0"/>
<proteinExistence type="predicted"/>
<reference evidence="2 3" key="1">
    <citation type="submission" date="2018-01" db="EMBL/GenBank/DDBJ databases">
        <title>Harnessing the power of phylogenomics to disentangle the directionality and signatures of interkingdom host jumping in the parasitic fungal genus Tolypocladium.</title>
        <authorList>
            <person name="Quandt C.A."/>
            <person name="Patterson W."/>
            <person name="Spatafora J.W."/>
        </authorList>
    </citation>
    <scope>NUCLEOTIDE SEQUENCE [LARGE SCALE GENOMIC DNA]</scope>
    <source>
        <strain evidence="2 3">NRBC 100945</strain>
    </source>
</reference>
<dbReference type="EMBL" id="PKSG01000221">
    <property type="protein sequence ID" value="POR37643.1"/>
    <property type="molecule type" value="Genomic_DNA"/>
</dbReference>
<protein>
    <submittedName>
        <fullName evidence="2">Regucalcin</fullName>
    </submittedName>
</protein>
<gene>
    <name evidence="2" type="ORF">TPAR_02156</name>
</gene>
<dbReference type="Proteomes" id="UP000237481">
    <property type="component" value="Unassembled WGS sequence"/>
</dbReference>
<dbReference type="PANTHER" id="PTHR10907">
    <property type="entry name" value="REGUCALCIN"/>
    <property type="match status" value="1"/>
</dbReference>
<accession>A0A2S4L5C0</accession>
<name>A0A2S4L5C0_9HYPO</name>
<dbReference type="STRING" id="94208.A0A2S4L5C0"/>
<comment type="caution">
    <text evidence="2">The sequence shown here is derived from an EMBL/GenBank/DDBJ whole genome shotgun (WGS) entry which is preliminary data.</text>
</comment>
<sequence length="232" mass="25090">MAELEQWAVERPWLALRCALGEGPFYERETNSVRFVDIKKRQLHGVSLAEGPASLQTMQLDACPTVASDIEGDEMLRRFGEPADERLRSNDGAADPHGSFWPGSMTDSGLGEFQREGSLHRSTETDSAEMVTGLRVPSSILAWDYDACAGAPSNERLFYQHRAHGGEGRVLKASPRGQVVGQFVGTDLVVTSAADEAGDADAGSRAHGGAVFKVHVGTTGLEPFKFRMQAAR</sequence>
<dbReference type="InterPro" id="IPR011042">
    <property type="entry name" value="6-blade_b-propeller_TolB-like"/>
</dbReference>
<dbReference type="SUPFAM" id="SSF63829">
    <property type="entry name" value="Calcium-dependent phosphotriesterase"/>
    <property type="match status" value="1"/>
</dbReference>
<evidence type="ECO:0000313" key="2">
    <source>
        <dbReference type="EMBL" id="POR37643.1"/>
    </source>
</evidence>
<feature type="compositionally biased region" description="Basic and acidic residues" evidence="1">
    <location>
        <begin position="113"/>
        <end position="124"/>
    </location>
</feature>
<dbReference type="Gene3D" id="2.120.10.30">
    <property type="entry name" value="TolB, C-terminal domain"/>
    <property type="match status" value="1"/>
</dbReference>
<dbReference type="GO" id="GO:0005509">
    <property type="term" value="F:calcium ion binding"/>
    <property type="evidence" value="ECO:0007669"/>
    <property type="project" value="TreeGrafter"/>
</dbReference>
<dbReference type="GO" id="GO:0004341">
    <property type="term" value="F:gluconolactonase activity"/>
    <property type="evidence" value="ECO:0007669"/>
    <property type="project" value="TreeGrafter"/>
</dbReference>
<dbReference type="PANTHER" id="PTHR10907:SF47">
    <property type="entry name" value="REGUCALCIN"/>
    <property type="match status" value="1"/>
</dbReference>